<evidence type="ECO:0000256" key="2">
    <source>
        <dbReference type="ARBA" id="ARBA00022516"/>
    </source>
</evidence>
<evidence type="ECO:0000256" key="1">
    <source>
        <dbReference type="ARBA" id="ARBA00022475"/>
    </source>
</evidence>
<comment type="similarity">
    <text evidence="10">Belongs to the PlsY family.</text>
</comment>
<keyword evidence="4 10" id="KW-0812">Transmembrane</keyword>
<dbReference type="UniPathway" id="UPA00085"/>
<dbReference type="GO" id="GO:0005886">
    <property type="term" value="C:plasma membrane"/>
    <property type="evidence" value="ECO:0007669"/>
    <property type="project" value="UniProtKB-SubCell"/>
</dbReference>
<evidence type="ECO:0000256" key="7">
    <source>
        <dbReference type="ARBA" id="ARBA00023136"/>
    </source>
</evidence>
<accession>A0A1U7D1T5</accession>
<comment type="pathway">
    <text evidence="10">Lipid metabolism; phospholipid metabolism.</text>
</comment>
<dbReference type="STRING" id="1229727.Ga0080559_TMP1313"/>
<name>A0A1U7D1T5_9RHOB</name>
<comment type="subcellular location">
    <subcellularLocation>
        <location evidence="10">Cell membrane</location>
        <topology evidence="10">Multi-pass membrane protein</topology>
    </subcellularLocation>
</comment>
<dbReference type="AlphaFoldDB" id="A0A1U7D1T5"/>
<dbReference type="GO" id="GO:0043772">
    <property type="term" value="F:acyl-phosphate glycerol-3-phosphate acyltransferase activity"/>
    <property type="evidence" value="ECO:0007669"/>
    <property type="project" value="UniProtKB-UniRule"/>
</dbReference>
<dbReference type="OrthoDB" id="9777124at2"/>
<dbReference type="GO" id="GO:0008654">
    <property type="term" value="P:phospholipid biosynthetic process"/>
    <property type="evidence" value="ECO:0007669"/>
    <property type="project" value="UniProtKB-UniRule"/>
</dbReference>
<comment type="catalytic activity">
    <reaction evidence="10">
        <text>an acyl phosphate + sn-glycerol 3-phosphate = a 1-acyl-sn-glycero-3-phosphate + phosphate</text>
        <dbReference type="Rhea" id="RHEA:34075"/>
        <dbReference type="ChEBI" id="CHEBI:43474"/>
        <dbReference type="ChEBI" id="CHEBI:57597"/>
        <dbReference type="ChEBI" id="CHEBI:57970"/>
        <dbReference type="ChEBI" id="CHEBI:59918"/>
        <dbReference type="EC" id="2.3.1.275"/>
    </reaction>
</comment>
<dbReference type="InterPro" id="IPR003811">
    <property type="entry name" value="G3P_acylTferase_PlsY"/>
</dbReference>
<keyword evidence="5 10" id="KW-1133">Transmembrane helix</keyword>
<dbReference type="NCBIfam" id="TIGR00023">
    <property type="entry name" value="glycerol-3-phosphate 1-O-acyltransferase PlsY"/>
    <property type="match status" value="1"/>
</dbReference>
<protein>
    <recommendedName>
        <fullName evidence="10">Glycerol-3-phosphate acyltransferase</fullName>
    </recommendedName>
    <alternativeName>
        <fullName evidence="10">Acyl-PO4 G3P acyltransferase</fullName>
    </alternativeName>
    <alternativeName>
        <fullName evidence="10">Acyl-phosphate--glycerol-3-phosphate acyltransferase</fullName>
    </alternativeName>
    <alternativeName>
        <fullName evidence="10">G3P acyltransferase</fullName>
        <shortName evidence="10">GPAT</shortName>
        <ecNumber evidence="10">2.3.1.275</ecNumber>
    </alternativeName>
    <alternativeName>
        <fullName evidence="10">Lysophosphatidic acid synthase</fullName>
        <shortName evidence="10">LPA synthase</shortName>
    </alternativeName>
</protein>
<gene>
    <name evidence="10" type="primary">plsY</name>
    <name evidence="11" type="ORF">Ga0080559_TMP1313</name>
</gene>
<proteinExistence type="inferred from homology"/>
<feature type="transmembrane region" description="Helical" evidence="10">
    <location>
        <begin position="12"/>
        <end position="31"/>
    </location>
</feature>
<comment type="caution">
    <text evidence="10">Lacks conserved residue(s) required for the propagation of feature annotation.</text>
</comment>
<keyword evidence="8 10" id="KW-0594">Phospholipid biosynthesis</keyword>
<feature type="transmembrane region" description="Helical" evidence="10">
    <location>
        <begin position="169"/>
        <end position="184"/>
    </location>
</feature>
<evidence type="ECO:0000256" key="4">
    <source>
        <dbReference type="ARBA" id="ARBA00022692"/>
    </source>
</evidence>
<dbReference type="RefSeq" id="WP_076622573.1">
    <property type="nucleotide sequence ID" value="NZ_BMEW01000003.1"/>
</dbReference>
<evidence type="ECO:0000256" key="3">
    <source>
        <dbReference type="ARBA" id="ARBA00022679"/>
    </source>
</evidence>
<evidence type="ECO:0000313" key="11">
    <source>
        <dbReference type="EMBL" id="APX22109.1"/>
    </source>
</evidence>
<feature type="transmembrane region" description="Helical" evidence="10">
    <location>
        <begin position="114"/>
        <end position="138"/>
    </location>
</feature>
<sequence>MLPEITTPPVLLVLWAVLGYLLGSIPFGMLLTRLMNLGDLRSIGSGNIGATNVLRTGNKAAAAGTLILDGGKGAVAVLLARWLAGEDAAQLAGLTAFLGHCYPAWLGFRGGKGVATFLGLILALSWPVGLLSCATWLAAAALSRISSVGALVAALLSTAWMLLLREYEFTALTLALTLLIFWRHRTNLARLRSGTEPKIGQKG</sequence>
<evidence type="ECO:0000256" key="5">
    <source>
        <dbReference type="ARBA" id="ARBA00022989"/>
    </source>
</evidence>
<reference evidence="11 12" key="1">
    <citation type="submission" date="2016-03" db="EMBL/GenBank/DDBJ databases">
        <title>Deep-sea bacteria in the southern Pacific.</title>
        <authorList>
            <person name="Tang K."/>
        </authorList>
    </citation>
    <scope>NUCLEOTIDE SEQUENCE [LARGE SCALE GENOMIC DNA]</scope>
    <source>
        <strain evidence="11 12">JLT2016</strain>
    </source>
</reference>
<dbReference type="SMART" id="SM01207">
    <property type="entry name" value="G3P_acyltransf"/>
    <property type="match status" value="1"/>
</dbReference>
<dbReference type="Proteomes" id="UP000186559">
    <property type="component" value="Chromosome"/>
</dbReference>
<keyword evidence="1 10" id="KW-1003">Cell membrane</keyword>
<evidence type="ECO:0000256" key="8">
    <source>
        <dbReference type="ARBA" id="ARBA00023209"/>
    </source>
</evidence>
<keyword evidence="6 10" id="KW-0443">Lipid metabolism</keyword>
<organism evidence="11 12">
    <name type="scientific">Salipiger profundus</name>
    <dbReference type="NCBI Taxonomy" id="1229727"/>
    <lineage>
        <taxon>Bacteria</taxon>
        <taxon>Pseudomonadati</taxon>
        <taxon>Pseudomonadota</taxon>
        <taxon>Alphaproteobacteria</taxon>
        <taxon>Rhodobacterales</taxon>
        <taxon>Roseobacteraceae</taxon>
        <taxon>Salipiger</taxon>
    </lineage>
</organism>
<dbReference type="PANTHER" id="PTHR30309:SF0">
    <property type="entry name" value="GLYCEROL-3-PHOSPHATE ACYLTRANSFERASE-RELATED"/>
    <property type="match status" value="1"/>
</dbReference>
<keyword evidence="3 10" id="KW-0808">Transferase</keyword>
<dbReference type="Pfam" id="PF02660">
    <property type="entry name" value="G3P_acyltransf"/>
    <property type="match status" value="1"/>
</dbReference>
<evidence type="ECO:0000256" key="6">
    <source>
        <dbReference type="ARBA" id="ARBA00023098"/>
    </source>
</evidence>
<evidence type="ECO:0000256" key="9">
    <source>
        <dbReference type="ARBA" id="ARBA00023264"/>
    </source>
</evidence>
<keyword evidence="2 10" id="KW-0444">Lipid biosynthesis</keyword>
<keyword evidence="11" id="KW-0012">Acyltransferase</keyword>
<comment type="function">
    <text evidence="10">Catalyzes the transfer of an acyl group from acyl-phosphate (acyl-PO(4)) to glycerol-3-phosphate (G3P) to form lysophosphatidic acid (LPA). This enzyme utilizes acyl-phosphate as fatty acyl donor, but not acyl-CoA or acyl-ACP.</text>
</comment>
<dbReference type="EMBL" id="CP014796">
    <property type="protein sequence ID" value="APX22109.1"/>
    <property type="molecule type" value="Genomic_DNA"/>
</dbReference>
<comment type="subunit">
    <text evidence="10">Probably interacts with PlsX.</text>
</comment>
<dbReference type="KEGG" id="tpro:Ga0080559_TMP1313"/>
<dbReference type="EC" id="2.3.1.275" evidence="10"/>
<dbReference type="PANTHER" id="PTHR30309">
    <property type="entry name" value="INNER MEMBRANE PROTEIN YGIH"/>
    <property type="match status" value="1"/>
</dbReference>
<keyword evidence="12" id="KW-1185">Reference proteome</keyword>
<evidence type="ECO:0000256" key="10">
    <source>
        <dbReference type="HAMAP-Rule" id="MF_01043"/>
    </source>
</evidence>
<keyword evidence="7 10" id="KW-0472">Membrane</keyword>
<evidence type="ECO:0000313" key="12">
    <source>
        <dbReference type="Proteomes" id="UP000186559"/>
    </source>
</evidence>
<keyword evidence="9 10" id="KW-1208">Phospholipid metabolism</keyword>
<dbReference type="HAMAP" id="MF_01043">
    <property type="entry name" value="PlsY"/>
    <property type="match status" value="1"/>
</dbReference>